<dbReference type="eggNOG" id="ENOG502Z8A5">
    <property type="taxonomic scope" value="Bacteria"/>
</dbReference>
<dbReference type="PROSITE" id="PS51257">
    <property type="entry name" value="PROKAR_LIPOPROTEIN"/>
    <property type="match status" value="1"/>
</dbReference>
<dbReference type="EMBL" id="ACBW01000078">
    <property type="protein sequence ID" value="EEF75489.1"/>
    <property type="molecule type" value="Genomic_DNA"/>
</dbReference>
<feature type="region of interest" description="Disordered" evidence="1">
    <location>
        <begin position="342"/>
        <end position="370"/>
    </location>
</feature>
<evidence type="ECO:0000256" key="2">
    <source>
        <dbReference type="SAM" id="SignalP"/>
    </source>
</evidence>
<keyword evidence="2" id="KW-0732">Signal</keyword>
<dbReference type="STRING" id="547042.BACCOPRO_00978"/>
<evidence type="ECO:0000313" key="3">
    <source>
        <dbReference type="EMBL" id="EEF75489.1"/>
    </source>
</evidence>
<keyword evidence="4" id="KW-1185">Reference proteome</keyword>
<evidence type="ECO:0008006" key="5">
    <source>
        <dbReference type="Google" id="ProtNLM"/>
    </source>
</evidence>
<proteinExistence type="predicted"/>
<feature type="signal peptide" evidence="2">
    <location>
        <begin position="1"/>
        <end position="18"/>
    </location>
</feature>
<feature type="chain" id="PRO_5004486363" description="DUF5119 domain-containing protein" evidence="2">
    <location>
        <begin position="19"/>
        <end position="370"/>
    </location>
</feature>
<protein>
    <recommendedName>
        <fullName evidence="5">DUF5119 domain-containing protein</fullName>
    </recommendedName>
</protein>
<dbReference type="HOGENOM" id="CLU_068434_0_0_10"/>
<dbReference type="Proteomes" id="UP000014073">
    <property type="component" value="Unassembled WGS sequence"/>
</dbReference>
<dbReference type="InterPro" id="IPR033410">
    <property type="entry name" value="DUF5119"/>
</dbReference>
<feature type="region of interest" description="Disordered" evidence="1">
    <location>
        <begin position="132"/>
        <end position="154"/>
    </location>
</feature>
<gene>
    <name evidence="3" type="ORF">BACCOPRO_00978</name>
</gene>
<organism evidence="3 4">
    <name type="scientific">Phocaeicola coprophilus DSM 18228 = JCM 13818</name>
    <dbReference type="NCBI Taxonomy" id="547042"/>
    <lineage>
        <taxon>Bacteria</taxon>
        <taxon>Pseudomonadati</taxon>
        <taxon>Bacteroidota</taxon>
        <taxon>Bacteroidia</taxon>
        <taxon>Bacteroidales</taxon>
        <taxon>Bacteroidaceae</taxon>
        <taxon>Phocaeicola</taxon>
    </lineage>
</organism>
<reference evidence="3 4" key="1">
    <citation type="submission" date="2008-12" db="EMBL/GenBank/DDBJ databases">
        <authorList>
            <person name="Fulton L."/>
            <person name="Clifton S."/>
            <person name="Fulton B."/>
            <person name="Xu J."/>
            <person name="Minx P."/>
            <person name="Pepin K.H."/>
            <person name="Johnson M."/>
            <person name="Bhonagiri V."/>
            <person name="Nash W.E."/>
            <person name="Mardis E.R."/>
            <person name="Wilson R.K."/>
        </authorList>
    </citation>
    <scope>NUCLEOTIDE SEQUENCE [LARGE SCALE GENOMIC DNA]</scope>
    <source>
        <strain evidence="3 4">DSM 18228</strain>
    </source>
</reference>
<dbReference type="AlphaFoldDB" id="S0F5N2"/>
<evidence type="ECO:0000256" key="1">
    <source>
        <dbReference type="SAM" id="MobiDB-lite"/>
    </source>
</evidence>
<feature type="compositionally biased region" description="Polar residues" evidence="1">
    <location>
        <begin position="141"/>
        <end position="153"/>
    </location>
</feature>
<dbReference type="Pfam" id="PF17145">
    <property type="entry name" value="DUF5119"/>
    <property type="match status" value="1"/>
</dbReference>
<name>S0F5N2_9BACT</name>
<evidence type="ECO:0000313" key="4">
    <source>
        <dbReference type="Proteomes" id="UP000014073"/>
    </source>
</evidence>
<comment type="caution">
    <text evidence="3">The sequence shown here is derived from an EMBL/GenBank/DDBJ whole genome shotgun (WGS) entry which is preliminary data.</text>
</comment>
<sequence>MGKKVILYSLLLMLQALAGCKHKDLYMGHDSSSTLILQVNWHLEWNIEYLIDWETEWNPEWIMDWSKVTPPEPEGVRLVTETREEGYRQIFNLPSGGGRVTLQPGVYTALLHNNDTEYIVFETEDLVSTLTATTRSRSRSPYSENNPAESTVNPPDYLFSSYSEEFHIRELEEWEDGEEERIIEIDVAMHPVVFSYIIRCEFEDGKEYINEARGALSGMAGTVNLSNRRTLDDVVTVLYEDAEVSDYGVEAVVRSFGLCNFDPVPTDEHPNGHYYTPDGVENPGNLLQNGRPRADEQTRNILTLEVALKSGQTKTFEVDVTDRMREQPRGGVLLIKGLTVTPEEGEGNHSGGFEVGVNDWGNSEEVELPL</sequence>
<accession>S0F5N2</accession>